<dbReference type="InParanoid" id="F4NVP6"/>
<accession>F4NVP6</accession>
<name>F4NVP6_BATDJ</name>
<dbReference type="GeneID" id="18241100"/>
<dbReference type="HOGENOM" id="CLU_2922250_0_0_1"/>
<reference evidence="1 2" key="1">
    <citation type="submission" date="2009-12" db="EMBL/GenBank/DDBJ databases">
        <title>The draft genome of Batrachochytrium dendrobatidis.</title>
        <authorList>
            <consortium name="US DOE Joint Genome Institute (JGI-PGF)"/>
            <person name="Kuo A."/>
            <person name="Salamov A."/>
            <person name="Schmutz J."/>
            <person name="Lucas S."/>
            <person name="Pitluck S."/>
            <person name="Rosenblum E."/>
            <person name="Stajich J."/>
            <person name="Eisen M."/>
            <person name="Grigoriev I.V."/>
        </authorList>
    </citation>
    <scope>NUCLEOTIDE SEQUENCE [LARGE SCALE GENOMIC DNA]</scope>
    <source>
        <strain evidence="2">JAM81 / FGSC 10211</strain>
    </source>
</reference>
<gene>
    <name evidence="1" type="ORF">BATDEDRAFT_36460</name>
</gene>
<dbReference type="AlphaFoldDB" id="F4NVP6"/>
<dbReference type="RefSeq" id="XP_006675878.1">
    <property type="nucleotide sequence ID" value="XM_006675815.1"/>
</dbReference>
<evidence type="ECO:0000313" key="1">
    <source>
        <dbReference type="EMBL" id="EGF84120.1"/>
    </source>
</evidence>
<dbReference type="EMBL" id="GL882879">
    <property type="protein sequence ID" value="EGF84120.1"/>
    <property type="molecule type" value="Genomic_DNA"/>
</dbReference>
<proteinExistence type="predicted"/>
<evidence type="ECO:0000313" key="2">
    <source>
        <dbReference type="Proteomes" id="UP000007241"/>
    </source>
</evidence>
<sequence length="61" mass="7050">MGSGLAYIHLQPVEWMHLDLRGLDLEKRTCWYQPNSCPLAERPCSLVDFEKTVTEACQKIQ</sequence>
<protein>
    <submittedName>
        <fullName evidence="1">Expressed protein</fullName>
    </submittedName>
</protein>
<organism evidence="1 2">
    <name type="scientific">Batrachochytrium dendrobatidis (strain JAM81 / FGSC 10211)</name>
    <name type="common">Frog chytrid fungus</name>
    <dbReference type="NCBI Taxonomy" id="684364"/>
    <lineage>
        <taxon>Eukaryota</taxon>
        <taxon>Fungi</taxon>
        <taxon>Fungi incertae sedis</taxon>
        <taxon>Chytridiomycota</taxon>
        <taxon>Chytridiomycota incertae sedis</taxon>
        <taxon>Chytridiomycetes</taxon>
        <taxon>Rhizophydiales</taxon>
        <taxon>Rhizophydiales incertae sedis</taxon>
        <taxon>Batrachochytrium</taxon>
    </lineage>
</organism>
<dbReference type="Proteomes" id="UP000007241">
    <property type="component" value="Unassembled WGS sequence"/>
</dbReference>
<keyword evidence="2" id="KW-1185">Reference proteome</keyword>